<dbReference type="InterPro" id="IPR017946">
    <property type="entry name" value="PLC-like_Pdiesterase_TIM-brl"/>
</dbReference>
<dbReference type="AlphaFoldDB" id="A0A0F5FQN9"/>
<dbReference type="PROSITE" id="PS51704">
    <property type="entry name" value="GP_PDE"/>
    <property type="match status" value="1"/>
</dbReference>
<reference evidence="2 3" key="1">
    <citation type="submission" date="2015-03" db="EMBL/GenBank/DDBJ databases">
        <authorList>
            <person name="Hassan Y.I."/>
            <person name="Lepp D."/>
            <person name="Li X.-Z."/>
            <person name="Zhou T."/>
        </authorList>
    </citation>
    <scope>NUCLEOTIDE SEQUENCE [LARGE SCALE GENOMIC DNA]</scope>
    <source>
        <strain evidence="2 3">BD-c194</strain>
    </source>
</reference>
<dbReference type="PANTHER" id="PTHR46211">
    <property type="entry name" value="GLYCEROPHOSPHORYL DIESTER PHOSPHODIESTERASE"/>
    <property type="match status" value="1"/>
</dbReference>
<protein>
    <recommendedName>
        <fullName evidence="1">GP-PDE domain-containing protein</fullName>
    </recommendedName>
</protein>
<organism evidence="2 3">
    <name type="scientific">Devosia geojensis</name>
    <dbReference type="NCBI Taxonomy" id="443610"/>
    <lineage>
        <taxon>Bacteria</taxon>
        <taxon>Pseudomonadati</taxon>
        <taxon>Pseudomonadota</taxon>
        <taxon>Alphaproteobacteria</taxon>
        <taxon>Hyphomicrobiales</taxon>
        <taxon>Devosiaceae</taxon>
        <taxon>Devosia</taxon>
    </lineage>
</organism>
<dbReference type="EMBL" id="JZEX01000121">
    <property type="protein sequence ID" value="KKB11189.1"/>
    <property type="molecule type" value="Genomic_DNA"/>
</dbReference>
<dbReference type="GO" id="GO:0006629">
    <property type="term" value="P:lipid metabolic process"/>
    <property type="evidence" value="ECO:0007669"/>
    <property type="project" value="InterPro"/>
</dbReference>
<dbReference type="PATRIC" id="fig|443610.3.peg.1031"/>
<feature type="domain" description="GP-PDE" evidence="1">
    <location>
        <begin position="10"/>
        <end position="254"/>
    </location>
</feature>
<dbReference type="SUPFAM" id="SSF51695">
    <property type="entry name" value="PLC-like phosphodiesterases"/>
    <property type="match status" value="1"/>
</dbReference>
<dbReference type="OrthoDB" id="384721at2"/>
<comment type="caution">
    <text evidence="2">The sequence shown here is derived from an EMBL/GenBank/DDBJ whole genome shotgun (WGS) entry which is preliminary data.</text>
</comment>
<accession>A0A0F5FQN9</accession>
<dbReference type="STRING" id="443610.VE25_13940"/>
<evidence type="ECO:0000313" key="2">
    <source>
        <dbReference type="EMBL" id="KKB11189.1"/>
    </source>
</evidence>
<dbReference type="GO" id="GO:0008081">
    <property type="term" value="F:phosphoric diester hydrolase activity"/>
    <property type="evidence" value="ECO:0007669"/>
    <property type="project" value="InterPro"/>
</dbReference>
<dbReference type="RefSeq" id="WP_046109253.1">
    <property type="nucleotide sequence ID" value="NZ_JZEX01000121.1"/>
</dbReference>
<sequence length="254" mass="27997">MTTTTAPMFPRPVAHRGLHNRAAGVIENSASAFEAAIARGFAIECDLQLTSDGVPVIFHDPDRKRLQGVEGLVADATAAEVTGTPLLDSAAGDRPQTFTEFLAQVNGRALLQVELKHQRDIANTQLLARAAAEALKTYEGPVTVESFDPRLITLVRQFGFTGPRGIITYDYAPDGWHKDLPEEQRFILRHLLHWNETQFDFISCAQDALELPAIKFWRALGKPVTGWTVRSAVEAEAARPHIDQIVFEGFDPDA</sequence>
<evidence type="ECO:0000259" key="1">
    <source>
        <dbReference type="PROSITE" id="PS51704"/>
    </source>
</evidence>
<evidence type="ECO:0000313" key="3">
    <source>
        <dbReference type="Proteomes" id="UP000033632"/>
    </source>
</evidence>
<dbReference type="Pfam" id="PF03009">
    <property type="entry name" value="GDPD"/>
    <property type="match status" value="1"/>
</dbReference>
<dbReference type="InterPro" id="IPR030395">
    <property type="entry name" value="GP_PDE_dom"/>
</dbReference>
<dbReference type="Proteomes" id="UP000033632">
    <property type="component" value="Unassembled WGS sequence"/>
</dbReference>
<name>A0A0F5FQN9_9HYPH</name>
<dbReference type="Gene3D" id="3.20.20.190">
    <property type="entry name" value="Phosphatidylinositol (PI) phosphodiesterase"/>
    <property type="match status" value="1"/>
</dbReference>
<proteinExistence type="predicted"/>
<gene>
    <name evidence="2" type="ORF">VE25_13940</name>
</gene>
<keyword evidence="3" id="KW-1185">Reference proteome</keyword>
<dbReference type="PANTHER" id="PTHR46211:SF1">
    <property type="entry name" value="GLYCEROPHOSPHODIESTER PHOSPHODIESTERASE, CYTOPLASMIC"/>
    <property type="match status" value="1"/>
</dbReference>